<sequence>MTTTLGLSEVPDLPQSPPPRTFHFVITTSHPTSIWERASNPRMPPFPVAIDDDVFLSSSSPSSTAPSSSDSECEGDRDTEFIIKGKRSGAESERRKRVYICHRGRAHHLRPYPTPCSPLSEISNDGTTEPSTPLGGVTRADDHSQQQCRGARQLVMTEPMSLAPDLVTVELGKSRRMQDTGTEAQVGPITRGRKRKVDEEIRQERR</sequence>
<dbReference type="InParanoid" id="A0A1Y2AND1"/>
<evidence type="ECO:0000313" key="2">
    <source>
        <dbReference type="EMBL" id="ORY24022.1"/>
    </source>
</evidence>
<accession>A0A1Y2AND1</accession>
<protein>
    <submittedName>
        <fullName evidence="2">Uncharacterized protein</fullName>
    </submittedName>
</protein>
<dbReference type="EMBL" id="MCFC01000073">
    <property type="protein sequence ID" value="ORY24022.1"/>
    <property type="molecule type" value="Genomic_DNA"/>
</dbReference>
<feature type="region of interest" description="Disordered" evidence="1">
    <location>
        <begin position="171"/>
        <end position="206"/>
    </location>
</feature>
<comment type="caution">
    <text evidence="2">The sequence shown here is derived from an EMBL/GenBank/DDBJ whole genome shotgun (WGS) entry which is preliminary data.</text>
</comment>
<feature type="compositionally biased region" description="Low complexity" evidence="1">
    <location>
        <begin position="57"/>
        <end position="70"/>
    </location>
</feature>
<feature type="region of interest" description="Disordered" evidence="1">
    <location>
        <begin position="36"/>
        <end position="89"/>
    </location>
</feature>
<evidence type="ECO:0000256" key="1">
    <source>
        <dbReference type="SAM" id="MobiDB-lite"/>
    </source>
</evidence>
<dbReference type="AlphaFoldDB" id="A0A1Y2AND1"/>
<dbReference type="Proteomes" id="UP000193986">
    <property type="component" value="Unassembled WGS sequence"/>
</dbReference>
<feature type="region of interest" description="Disordered" evidence="1">
    <location>
        <begin position="112"/>
        <end position="144"/>
    </location>
</feature>
<name>A0A1Y2AND1_9TREE</name>
<feature type="region of interest" description="Disordered" evidence="1">
    <location>
        <begin position="1"/>
        <end position="22"/>
    </location>
</feature>
<proteinExistence type="predicted"/>
<feature type="compositionally biased region" description="Polar residues" evidence="1">
    <location>
        <begin position="120"/>
        <end position="131"/>
    </location>
</feature>
<reference evidence="2 3" key="1">
    <citation type="submission" date="2016-07" db="EMBL/GenBank/DDBJ databases">
        <title>Pervasive Adenine N6-methylation of Active Genes in Fungi.</title>
        <authorList>
            <consortium name="DOE Joint Genome Institute"/>
            <person name="Mondo S.J."/>
            <person name="Dannebaum R.O."/>
            <person name="Kuo R.C."/>
            <person name="Labutti K."/>
            <person name="Haridas S."/>
            <person name="Kuo A."/>
            <person name="Salamov A."/>
            <person name="Ahrendt S.R."/>
            <person name="Lipzen A."/>
            <person name="Sullivan W."/>
            <person name="Andreopoulos W.B."/>
            <person name="Clum A."/>
            <person name="Lindquist E."/>
            <person name="Daum C."/>
            <person name="Ramamoorthy G.K."/>
            <person name="Gryganskyi A."/>
            <person name="Culley D."/>
            <person name="Magnuson J.K."/>
            <person name="James T.Y."/>
            <person name="O'Malley M.A."/>
            <person name="Stajich J.E."/>
            <person name="Spatafora J.W."/>
            <person name="Visel A."/>
            <person name="Grigoriev I.V."/>
        </authorList>
    </citation>
    <scope>NUCLEOTIDE SEQUENCE [LARGE SCALE GENOMIC DNA]</scope>
    <source>
        <strain evidence="2 3">68-887.2</strain>
    </source>
</reference>
<feature type="compositionally biased region" description="Basic and acidic residues" evidence="1">
    <location>
        <begin position="196"/>
        <end position="206"/>
    </location>
</feature>
<evidence type="ECO:0000313" key="3">
    <source>
        <dbReference type="Proteomes" id="UP000193986"/>
    </source>
</evidence>
<gene>
    <name evidence="2" type="ORF">BCR39DRAFT_561751</name>
</gene>
<organism evidence="2 3">
    <name type="scientific">Naematelia encephala</name>
    <dbReference type="NCBI Taxonomy" id="71784"/>
    <lineage>
        <taxon>Eukaryota</taxon>
        <taxon>Fungi</taxon>
        <taxon>Dikarya</taxon>
        <taxon>Basidiomycota</taxon>
        <taxon>Agaricomycotina</taxon>
        <taxon>Tremellomycetes</taxon>
        <taxon>Tremellales</taxon>
        <taxon>Naemateliaceae</taxon>
        <taxon>Naematelia</taxon>
    </lineage>
</organism>
<feature type="compositionally biased region" description="Basic and acidic residues" evidence="1">
    <location>
        <begin position="74"/>
        <end position="89"/>
    </location>
</feature>
<keyword evidence="3" id="KW-1185">Reference proteome</keyword>